<gene>
    <name evidence="1" type="ORF">Slati_1118800</name>
</gene>
<reference evidence="1" key="1">
    <citation type="submission" date="2020-06" db="EMBL/GenBank/DDBJ databases">
        <authorList>
            <person name="Li T."/>
            <person name="Hu X."/>
            <person name="Zhang T."/>
            <person name="Song X."/>
            <person name="Zhang H."/>
            <person name="Dai N."/>
            <person name="Sheng W."/>
            <person name="Hou X."/>
            <person name="Wei L."/>
        </authorList>
    </citation>
    <scope>NUCLEOTIDE SEQUENCE</scope>
    <source>
        <strain evidence="1">KEN1</strain>
        <tissue evidence="1">Leaf</tissue>
    </source>
</reference>
<evidence type="ECO:0000313" key="1">
    <source>
        <dbReference type="EMBL" id="KAL0451407.1"/>
    </source>
</evidence>
<protein>
    <recommendedName>
        <fullName evidence="2">Gag/pol protein</fullName>
    </recommendedName>
</protein>
<dbReference type="Pfam" id="PF14223">
    <property type="entry name" value="Retrotran_gag_2"/>
    <property type="match status" value="1"/>
</dbReference>
<accession>A0AAW2XB75</accession>
<dbReference type="AlphaFoldDB" id="A0AAW2XB75"/>
<comment type="caution">
    <text evidence="1">The sequence shown here is derived from an EMBL/GenBank/DDBJ whole genome shotgun (WGS) entry which is preliminary data.</text>
</comment>
<sequence>MSKNPLTILETNKFNGTNYNDWLKNLRIVLDFEKQTYVLHKSLPVTLPEGSTTEECVTFERWQEDNRKVRSIVLASMTNDIQKEYDRHDDVASIMLHMKEVYAVPDRHIRYAATKVFFGTKMTEGSSVRKHGIKMLSLVEKLEDLQAGLDNDTYIDVILQSLPPSYVPFVVNYNMNGLEKSINELINIRWNRKKGKRQRPLQALLALLLPQWGLAKVKGRWVPSQSGQMMYVCIAGKRAIGRGSAPSSSPVQVLKRSKKLSRDEVVLKVGNGKAVAVKL</sequence>
<evidence type="ECO:0008006" key="2">
    <source>
        <dbReference type="Google" id="ProtNLM"/>
    </source>
</evidence>
<name>A0AAW2XB75_9LAMI</name>
<reference evidence="1" key="2">
    <citation type="journal article" date="2024" name="Plant">
        <title>Genomic evolution and insights into agronomic trait innovations of Sesamum species.</title>
        <authorList>
            <person name="Miao H."/>
            <person name="Wang L."/>
            <person name="Qu L."/>
            <person name="Liu H."/>
            <person name="Sun Y."/>
            <person name="Le M."/>
            <person name="Wang Q."/>
            <person name="Wei S."/>
            <person name="Zheng Y."/>
            <person name="Lin W."/>
            <person name="Duan Y."/>
            <person name="Cao H."/>
            <person name="Xiong S."/>
            <person name="Wang X."/>
            <person name="Wei L."/>
            <person name="Li C."/>
            <person name="Ma Q."/>
            <person name="Ju M."/>
            <person name="Zhao R."/>
            <person name="Li G."/>
            <person name="Mu C."/>
            <person name="Tian Q."/>
            <person name="Mei H."/>
            <person name="Zhang T."/>
            <person name="Gao T."/>
            <person name="Zhang H."/>
        </authorList>
    </citation>
    <scope>NUCLEOTIDE SEQUENCE</scope>
    <source>
        <strain evidence="1">KEN1</strain>
    </source>
</reference>
<proteinExistence type="predicted"/>
<dbReference type="EMBL" id="JACGWN010000004">
    <property type="protein sequence ID" value="KAL0451407.1"/>
    <property type="molecule type" value="Genomic_DNA"/>
</dbReference>
<organism evidence="1">
    <name type="scientific">Sesamum latifolium</name>
    <dbReference type="NCBI Taxonomy" id="2727402"/>
    <lineage>
        <taxon>Eukaryota</taxon>
        <taxon>Viridiplantae</taxon>
        <taxon>Streptophyta</taxon>
        <taxon>Embryophyta</taxon>
        <taxon>Tracheophyta</taxon>
        <taxon>Spermatophyta</taxon>
        <taxon>Magnoliopsida</taxon>
        <taxon>eudicotyledons</taxon>
        <taxon>Gunneridae</taxon>
        <taxon>Pentapetalae</taxon>
        <taxon>asterids</taxon>
        <taxon>lamiids</taxon>
        <taxon>Lamiales</taxon>
        <taxon>Pedaliaceae</taxon>
        <taxon>Sesamum</taxon>
    </lineage>
</organism>